<dbReference type="PIRSF" id="PIRSF016550">
    <property type="entry name" value="Rab_ger_ger_transf_A_euk"/>
    <property type="match status" value="1"/>
</dbReference>
<keyword evidence="6" id="KW-0175">Coiled coil</keyword>
<dbReference type="Pfam" id="PF00996">
    <property type="entry name" value="GDI"/>
    <property type="match status" value="2"/>
</dbReference>
<dbReference type="AlphaFoldDB" id="A0A4U5MGR4"/>
<reference evidence="7 8" key="1">
    <citation type="journal article" date="2015" name="Genome Biol.">
        <title>Comparative genomics of Steinernema reveals deeply conserved gene regulatory networks.</title>
        <authorList>
            <person name="Dillman A.R."/>
            <person name="Macchietto M."/>
            <person name="Porter C.F."/>
            <person name="Rogers A."/>
            <person name="Williams B."/>
            <person name="Antoshechkin I."/>
            <person name="Lee M.M."/>
            <person name="Goodwin Z."/>
            <person name="Lu X."/>
            <person name="Lewis E.E."/>
            <person name="Goodrich-Blair H."/>
            <person name="Stock S.P."/>
            <person name="Adams B.J."/>
            <person name="Sternberg P.W."/>
            <person name="Mortazavi A."/>
        </authorList>
    </citation>
    <scope>NUCLEOTIDE SEQUENCE [LARGE SCALE GENOMIC DNA]</scope>
    <source>
        <strain evidence="7 8">ALL</strain>
    </source>
</reference>
<dbReference type="EMBL" id="AZBU02000008">
    <property type="protein sequence ID" value="TKR68457.1"/>
    <property type="molecule type" value="Genomic_DNA"/>
</dbReference>
<sequence length="535" mass="60328">MANHEELPSEVDVVVIGTGMQESILAAACARAGLSVLHIDRNPFYGGSWGSSFHFRNIEDWIQSAKSIIKELPCAYEPQEDEEVVPAAGSQSTIRNVALSSNVAMDEDLEEKENTTLKVLQWRKFSIDLVPKLLLSDGPMVKILRQSEASRYCEFQYVDRFLCADSDAAVMPLKIARVPCSKNEIAFSSILTSMEKRMLQKFLQFCMTWKAKREEVAAAFPNFKWEAHQQKPFSEFLASLKIKGTLKNIICEVIAVLNEDANTVDALEAVCTFLKSLGRMNNVPTPFLYTCYGSSELQQGFNRLCAVYGGVYCLDRPCEAFIINKATRKCSAIISRGQKITCKHVITSQDYIHEIEGEVEEVAMKRCILLTDGSIQAPVDEHISFLNLRRLNRECELRLIETGYKANVTPKGFQFVQLTSEGGTRSAVGDPFTPIFERLFRSDGNVAEGDERPRIWWSLNFDVVQRRFEVPAENIAVVPAPDSSLDFGSVVSSAEAIFARYWPDLDFLPRRAHQVREEFEEYEEEAAVREEIEAS</sequence>
<evidence type="ECO:0000256" key="5">
    <source>
        <dbReference type="PIRNR" id="PIRNR016550"/>
    </source>
</evidence>
<comment type="caution">
    <text evidence="7">The sequence shown here is derived from an EMBL/GenBank/DDBJ whole genome shotgun (WGS) entry which is preliminary data.</text>
</comment>
<evidence type="ECO:0000256" key="1">
    <source>
        <dbReference type="ARBA" id="ARBA00004496"/>
    </source>
</evidence>
<dbReference type="PANTHER" id="PTHR11787">
    <property type="entry name" value="RAB GDP-DISSOCIATION INHIBITOR"/>
    <property type="match status" value="1"/>
</dbReference>
<organism evidence="7 8">
    <name type="scientific">Steinernema carpocapsae</name>
    <name type="common">Entomopathogenic nematode</name>
    <dbReference type="NCBI Taxonomy" id="34508"/>
    <lineage>
        <taxon>Eukaryota</taxon>
        <taxon>Metazoa</taxon>
        <taxon>Ecdysozoa</taxon>
        <taxon>Nematoda</taxon>
        <taxon>Chromadorea</taxon>
        <taxon>Rhabditida</taxon>
        <taxon>Tylenchina</taxon>
        <taxon>Panagrolaimomorpha</taxon>
        <taxon>Strongyloidoidea</taxon>
        <taxon>Steinernematidae</taxon>
        <taxon>Steinernema</taxon>
    </lineage>
</organism>
<dbReference type="PRINTS" id="PR00891">
    <property type="entry name" value="RABGDIREP"/>
</dbReference>
<feature type="coiled-coil region" evidence="6">
    <location>
        <begin position="505"/>
        <end position="532"/>
    </location>
</feature>
<dbReference type="Gene3D" id="3.30.519.10">
    <property type="entry name" value="Guanine Nucleotide Dissociation Inhibitor, domain 2"/>
    <property type="match status" value="1"/>
</dbReference>
<dbReference type="PANTHER" id="PTHR11787:SF4">
    <property type="entry name" value="CHM, RAB ESCORT PROTEIN 1"/>
    <property type="match status" value="1"/>
</dbReference>
<dbReference type="GO" id="GO:0005092">
    <property type="term" value="F:GDP-dissociation inhibitor activity"/>
    <property type="evidence" value="ECO:0007669"/>
    <property type="project" value="InterPro"/>
</dbReference>
<protein>
    <recommendedName>
        <fullName evidence="5">Rab proteins geranylgeranyltransferase component A</fullName>
    </recommendedName>
</protein>
<dbReference type="InterPro" id="IPR018203">
    <property type="entry name" value="GDP_dissociation_inhibitor"/>
</dbReference>
<evidence type="ECO:0000256" key="3">
    <source>
        <dbReference type="ARBA" id="ARBA00022468"/>
    </source>
</evidence>
<dbReference type="Gene3D" id="1.10.405.10">
    <property type="entry name" value="Guanine Nucleotide Dissociation Inhibitor, domain 1"/>
    <property type="match status" value="1"/>
</dbReference>
<dbReference type="GO" id="GO:0005968">
    <property type="term" value="C:Rab-protein geranylgeranyltransferase complex"/>
    <property type="evidence" value="ECO:0007669"/>
    <property type="project" value="UniProtKB-UniRule"/>
</dbReference>
<dbReference type="SUPFAM" id="SSF51905">
    <property type="entry name" value="FAD/NAD(P)-binding domain"/>
    <property type="match status" value="1"/>
</dbReference>
<evidence type="ECO:0000313" key="7">
    <source>
        <dbReference type="EMBL" id="TKR68457.1"/>
    </source>
</evidence>
<keyword evidence="8" id="KW-1185">Reference proteome</keyword>
<evidence type="ECO:0000256" key="2">
    <source>
        <dbReference type="ARBA" id="ARBA00005593"/>
    </source>
</evidence>
<dbReference type="InterPro" id="IPR001738">
    <property type="entry name" value="Rab_escort"/>
</dbReference>
<name>A0A4U5MGR4_STECR</name>
<dbReference type="OrthoDB" id="1923006at2759"/>
<evidence type="ECO:0000313" key="8">
    <source>
        <dbReference type="Proteomes" id="UP000298663"/>
    </source>
</evidence>
<reference evidence="7 8" key="2">
    <citation type="journal article" date="2019" name="G3 (Bethesda)">
        <title>Hybrid Assembly of the Genome of the Entomopathogenic Nematode Steinernema carpocapsae Identifies the X-Chromosome.</title>
        <authorList>
            <person name="Serra L."/>
            <person name="Macchietto M."/>
            <person name="Macias-Munoz A."/>
            <person name="McGill C.J."/>
            <person name="Rodriguez I.M."/>
            <person name="Rodriguez B."/>
            <person name="Murad R."/>
            <person name="Mortazavi A."/>
        </authorList>
    </citation>
    <scope>NUCLEOTIDE SEQUENCE [LARGE SCALE GENOMIC DNA]</scope>
    <source>
        <strain evidence="7 8">ALL</strain>
    </source>
</reference>
<dbReference type="GO" id="GO:0005634">
    <property type="term" value="C:nucleus"/>
    <property type="evidence" value="ECO:0007669"/>
    <property type="project" value="TreeGrafter"/>
</dbReference>
<dbReference type="GO" id="GO:0005096">
    <property type="term" value="F:GTPase activator activity"/>
    <property type="evidence" value="ECO:0007669"/>
    <property type="project" value="UniProtKB-UniRule"/>
</dbReference>
<dbReference type="Proteomes" id="UP000298663">
    <property type="component" value="Unassembled WGS sequence"/>
</dbReference>
<dbReference type="GO" id="GO:0007264">
    <property type="term" value="P:small GTPase-mediated signal transduction"/>
    <property type="evidence" value="ECO:0007669"/>
    <property type="project" value="UniProtKB-UniRule"/>
</dbReference>
<evidence type="ECO:0000256" key="6">
    <source>
        <dbReference type="SAM" id="Coils"/>
    </source>
</evidence>
<comment type="subcellular location">
    <subcellularLocation>
        <location evidence="1 5">Cytoplasm</location>
    </subcellularLocation>
</comment>
<dbReference type="GO" id="GO:0016192">
    <property type="term" value="P:vesicle-mediated transport"/>
    <property type="evidence" value="ECO:0007669"/>
    <property type="project" value="TreeGrafter"/>
</dbReference>
<keyword evidence="3 5" id="KW-0343">GTPase activation</keyword>
<dbReference type="InterPro" id="IPR036188">
    <property type="entry name" value="FAD/NAD-bd_sf"/>
</dbReference>
<proteinExistence type="inferred from homology"/>
<keyword evidence="4 5" id="KW-0963">Cytoplasm</keyword>
<dbReference type="Gene3D" id="3.50.50.60">
    <property type="entry name" value="FAD/NAD(P)-binding domain"/>
    <property type="match status" value="1"/>
</dbReference>
<dbReference type="GO" id="GO:0005829">
    <property type="term" value="C:cytosol"/>
    <property type="evidence" value="ECO:0007669"/>
    <property type="project" value="TreeGrafter"/>
</dbReference>
<comment type="similarity">
    <text evidence="2 5">Belongs to the Rab GDI family.</text>
</comment>
<accession>A0A4U5MGR4</accession>
<evidence type="ECO:0000256" key="4">
    <source>
        <dbReference type="ARBA" id="ARBA00022490"/>
    </source>
</evidence>
<comment type="function">
    <text evidence="5">Substrate-binding subunit (component A) of the Rab geranylgeranyltransferase (GGTase) complex. Binds unprenylated Rab proteins and presents the substrate peptide to the catalytic component B. The component A is thought to be regenerated by transferring its prenylated Rab back to the donor membrane.</text>
</comment>
<gene>
    <name evidence="7" type="ORF">L596_024439</name>
</gene>
<dbReference type="STRING" id="34508.A0A4U5MGR4"/>
<dbReference type="GO" id="GO:0006886">
    <property type="term" value="P:intracellular protein transport"/>
    <property type="evidence" value="ECO:0007669"/>
    <property type="project" value="InterPro"/>
</dbReference>